<feature type="region of interest" description="Disordered" evidence="1">
    <location>
        <begin position="140"/>
        <end position="159"/>
    </location>
</feature>
<dbReference type="NCBIfam" id="TIGR01764">
    <property type="entry name" value="excise"/>
    <property type="match status" value="1"/>
</dbReference>
<dbReference type="InterPro" id="IPR009061">
    <property type="entry name" value="DNA-bd_dom_put_sf"/>
</dbReference>
<gene>
    <name evidence="3" type="ORF">F4559_006784</name>
</gene>
<dbReference type="GO" id="GO:0003677">
    <property type="term" value="F:DNA binding"/>
    <property type="evidence" value="ECO:0007669"/>
    <property type="project" value="InterPro"/>
</dbReference>
<dbReference type="EMBL" id="JACHJS010000001">
    <property type="protein sequence ID" value="MBB4969425.1"/>
    <property type="molecule type" value="Genomic_DNA"/>
</dbReference>
<protein>
    <submittedName>
        <fullName evidence="3">Excisionase family DNA binding protein</fullName>
    </submittedName>
</protein>
<name>A0A7W7WZF6_9PSEU</name>
<dbReference type="AlphaFoldDB" id="A0A7W7WZF6"/>
<reference evidence="3 4" key="1">
    <citation type="submission" date="2020-08" db="EMBL/GenBank/DDBJ databases">
        <title>Sequencing the genomes of 1000 actinobacteria strains.</title>
        <authorList>
            <person name="Klenk H.-P."/>
        </authorList>
    </citation>
    <scope>NUCLEOTIDE SEQUENCE [LARGE SCALE GENOMIC DNA]</scope>
    <source>
        <strain evidence="3 4">DSM 45084</strain>
    </source>
</reference>
<keyword evidence="4" id="KW-1185">Reference proteome</keyword>
<proteinExistence type="predicted"/>
<evidence type="ECO:0000313" key="4">
    <source>
        <dbReference type="Proteomes" id="UP000542674"/>
    </source>
</evidence>
<evidence type="ECO:0000313" key="3">
    <source>
        <dbReference type="EMBL" id="MBB4969425.1"/>
    </source>
</evidence>
<comment type="caution">
    <text evidence="3">The sequence shown here is derived from an EMBL/GenBank/DDBJ whole genome shotgun (WGS) entry which is preliminary data.</text>
</comment>
<organism evidence="3 4">
    <name type="scientific">Saccharothrix violaceirubra</name>
    <dbReference type="NCBI Taxonomy" id="413306"/>
    <lineage>
        <taxon>Bacteria</taxon>
        <taxon>Bacillati</taxon>
        <taxon>Actinomycetota</taxon>
        <taxon>Actinomycetes</taxon>
        <taxon>Pseudonocardiales</taxon>
        <taxon>Pseudonocardiaceae</taxon>
        <taxon>Saccharothrix</taxon>
    </lineage>
</organism>
<dbReference type="InterPro" id="IPR041657">
    <property type="entry name" value="HTH_17"/>
</dbReference>
<dbReference type="SUPFAM" id="SSF46955">
    <property type="entry name" value="Putative DNA-binding domain"/>
    <property type="match status" value="1"/>
</dbReference>
<evidence type="ECO:0000256" key="1">
    <source>
        <dbReference type="SAM" id="MobiDB-lite"/>
    </source>
</evidence>
<dbReference type="RefSeq" id="WP_184675088.1">
    <property type="nucleotide sequence ID" value="NZ_BAABAI010000021.1"/>
</dbReference>
<dbReference type="Pfam" id="PF12728">
    <property type="entry name" value="HTH_17"/>
    <property type="match status" value="1"/>
</dbReference>
<feature type="domain" description="Helix-turn-helix" evidence="2">
    <location>
        <begin position="74"/>
        <end position="123"/>
    </location>
</feature>
<dbReference type="Proteomes" id="UP000542674">
    <property type="component" value="Unassembled WGS sequence"/>
</dbReference>
<dbReference type="InterPro" id="IPR010093">
    <property type="entry name" value="SinI_DNA-bd"/>
</dbReference>
<sequence length="159" mass="17309">MTTVEERTVLPPESPESLSAWVAALSRSTGETAVLIGPDGSRLPLPVEVFEVLRDVVTALSQGLAITVAPQHTVLTTSEAANLLGVSRPTLVRMLEAGEIPYDKPNRHRRVKLADLLAHQERMRRARSAGLDQMVRDGEEGGLYDLPLDEPVERLPVDG</sequence>
<evidence type="ECO:0000259" key="2">
    <source>
        <dbReference type="Pfam" id="PF12728"/>
    </source>
</evidence>
<accession>A0A7W7WZF6</accession>